<feature type="transmembrane region" description="Helical" evidence="8">
    <location>
        <begin position="156"/>
        <end position="174"/>
    </location>
</feature>
<evidence type="ECO:0000256" key="6">
    <source>
        <dbReference type="ARBA" id="ARBA00022989"/>
    </source>
</evidence>
<comment type="subcellular location">
    <subcellularLocation>
        <location evidence="1">Cell membrane</location>
        <topology evidence="1">Multi-pass membrane protein</topology>
    </subcellularLocation>
</comment>
<feature type="domain" description="Glycosyltransferase RgtA/B/C/D-like" evidence="9">
    <location>
        <begin position="96"/>
        <end position="242"/>
    </location>
</feature>
<keyword evidence="7 8" id="KW-0472">Membrane</keyword>
<feature type="transmembrane region" description="Helical" evidence="8">
    <location>
        <begin position="449"/>
        <end position="466"/>
    </location>
</feature>
<dbReference type="EMBL" id="JBBBNY010000009">
    <property type="protein sequence ID" value="MEI7037523.1"/>
    <property type="molecule type" value="Genomic_DNA"/>
</dbReference>
<organism evidence="10 11">
    <name type="scientific">Fulvimonas yonginensis</name>
    <dbReference type="NCBI Taxonomy" id="1495200"/>
    <lineage>
        <taxon>Bacteria</taxon>
        <taxon>Pseudomonadati</taxon>
        <taxon>Pseudomonadota</taxon>
        <taxon>Gammaproteobacteria</taxon>
        <taxon>Lysobacterales</taxon>
        <taxon>Rhodanobacteraceae</taxon>
        <taxon>Fulvimonas</taxon>
    </lineage>
</organism>
<feature type="transmembrane region" description="Helical" evidence="8">
    <location>
        <begin position="103"/>
        <end position="123"/>
    </location>
</feature>
<evidence type="ECO:0000313" key="11">
    <source>
        <dbReference type="Proteomes" id="UP001381174"/>
    </source>
</evidence>
<feature type="transmembrane region" description="Helical" evidence="8">
    <location>
        <begin position="180"/>
        <end position="213"/>
    </location>
</feature>
<evidence type="ECO:0000256" key="4">
    <source>
        <dbReference type="ARBA" id="ARBA00022679"/>
    </source>
</evidence>
<keyword evidence="6 8" id="KW-1133">Transmembrane helix</keyword>
<proteinExistence type="predicted"/>
<dbReference type="InterPro" id="IPR038731">
    <property type="entry name" value="RgtA/B/C-like"/>
</dbReference>
<evidence type="ECO:0000256" key="1">
    <source>
        <dbReference type="ARBA" id="ARBA00004651"/>
    </source>
</evidence>
<gene>
    <name evidence="10" type="ORF">WAT24_12200</name>
</gene>
<sequence length="476" mass="52809">MLAIALFFFLKYAAYGLFVTPLWNIPDEIGHYSYVEEVAEGHLPLLGKSTIAIDVTRSQGRSNTKPVSNWIAQHPPLYYAFSAPILVATRAAGLGFEFQVRSVRLVSALFGALAVLGAMYLVLEVTGNAALALACGIFVGCTPTFLLQASGVSHDTLVACLAFWATVFCVRWTDTTDIRYALWCATLIGLGLITKVTVLAMALPLFFSMVYLIWRKQTRSSWVTVKQAALLWTCMFLPICIWMSRNLMLLHQPLPLATEAHSKLPIGFFEYMHVQPFWQETLINYFGLFVDAGGKIHRSPTAIQASGPALSWFLISLCFCSTYALLSALRRQQGGHWAIAAFSATAAILAALTMGRSQLAAVDCFFLFASLVSMLCVHLPSALRGEPRSWLLAAGSASTLLFSLVLYEHVRADYYGELRAAQGRYFYPALPFLVIALAWPLRGQRLAKLTLYGSLLAMLLCDYFYLHHVLKFYDQL</sequence>
<feature type="transmembrane region" description="Helical" evidence="8">
    <location>
        <begin position="129"/>
        <end position="149"/>
    </location>
</feature>
<dbReference type="EC" id="2.4.-.-" evidence="10"/>
<feature type="transmembrane region" description="Helical" evidence="8">
    <location>
        <begin position="77"/>
        <end position="96"/>
    </location>
</feature>
<feature type="transmembrane region" description="Helical" evidence="8">
    <location>
        <begin position="391"/>
        <end position="410"/>
    </location>
</feature>
<keyword evidence="4 10" id="KW-0808">Transferase</keyword>
<dbReference type="GO" id="GO:0016757">
    <property type="term" value="F:glycosyltransferase activity"/>
    <property type="evidence" value="ECO:0007669"/>
    <property type="project" value="UniProtKB-KW"/>
</dbReference>
<evidence type="ECO:0000256" key="8">
    <source>
        <dbReference type="SAM" id="Phobius"/>
    </source>
</evidence>
<dbReference type="Proteomes" id="UP001381174">
    <property type="component" value="Unassembled WGS sequence"/>
</dbReference>
<keyword evidence="2" id="KW-1003">Cell membrane</keyword>
<dbReference type="Pfam" id="PF13231">
    <property type="entry name" value="PMT_2"/>
    <property type="match status" value="1"/>
</dbReference>
<feature type="transmembrane region" description="Helical" evidence="8">
    <location>
        <begin position="425"/>
        <end position="442"/>
    </location>
</feature>
<keyword evidence="11" id="KW-1185">Reference proteome</keyword>
<evidence type="ECO:0000313" key="10">
    <source>
        <dbReference type="EMBL" id="MEI7037523.1"/>
    </source>
</evidence>
<evidence type="ECO:0000256" key="3">
    <source>
        <dbReference type="ARBA" id="ARBA00022676"/>
    </source>
</evidence>
<keyword evidence="5 8" id="KW-0812">Transmembrane</keyword>
<accession>A0ABU8JE25</accession>
<feature type="transmembrane region" description="Helical" evidence="8">
    <location>
        <begin position="225"/>
        <end position="244"/>
    </location>
</feature>
<dbReference type="InterPro" id="IPR050297">
    <property type="entry name" value="LipidA_mod_glycosyltrf_83"/>
</dbReference>
<evidence type="ECO:0000256" key="7">
    <source>
        <dbReference type="ARBA" id="ARBA00023136"/>
    </source>
</evidence>
<reference evidence="10 11" key="1">
    <citation type="journal article" date="2014" name="Int. J. Syst. Evol. Microbiol.">
        <title>Fulvimonas yonginensis sp. nov., isolated from greenhouse soil, and emended description of the genus Fulvimonas.</title>
        <authorList>
            <person name="Ahn J.H."/>
            <person name="Kim S.J."/>
            <person name="Weon H.Y."/>
            <person name="Hong S.B."/>
            <person name="Seok S.J."/>
            <person name="Kwon S.W."/>
        </authorList>
    </citation>
    <scope>NUCLEOTIDE SEQUENCE [LARGE SCALE GENOMIC DNA]</scope>
    <source>
        <strain evidence="10 11">KACC 16952</strain>
    </source>
</reference>
<feature type="transmembrane region" description="Helical" evidence="8">
    <location>
        <begin position="360"/>
        <end position="379"/>
    </location>
</feature>
<name>A0ABU8JE25_9GAMM</name>
<evidence type="ECO:0000256" key="5">
    <source>
        <dbReference type="ARBA" id="ARBA00022692"/>
    </source>
</evidence>
<comment type="caution">
    <text evidence="10">The sequence shown here is derived from an EMBL/GenBank/DDBJ whole genome shotgun (WGS) entry which is preliminary data.</text>
</comment>
<keyword evidence="3 10" id="KW-0328">Glycosyltransferase</keyword>
<protein>
    <submittedName>
        <fullName evidence="10">Glycosyltransferase family 39 protein</fullName>
        <ecNumber evidence="10">2.4.-.-</ecNumber>
    </submittedName>
</protein>
<feature type="transmembrane region" description="Helical" evidence="8">
    <location>
        <begin position="336"/>
        <end position="354"/>
    </location>
</feature>
<dbReference type="PANTHER" id="PTHR33908">
    <property type="entry name" value="MANNOSYLTRANSFERASE YKCB-RELATED"/>
    <property type="match status" value="1"/>
</dbReference>
<evidence type="ECO:0000259" key="9">
    <source>
        <dbReference type="Pfam" id="PF13231"/>
    </source>
</evidence>
<evidence type="ECO:0000256" key="2">
    <source>
        <dbReference type="ARBA" id="ARBA00022475"/>
    </source>
</evidence>
<dbReference type="PANTHER" id="PTHR33908:SF11">
    <property type="entry name" value="MEMBRANE PROTEIN"/>
    <property type="match status" value="1"/>
</dbReference>
<feature type="transmembrane region" description="Helical" evidence="8">
    <location>
        <begin position="309"/>
        <end position="329"/>
    </location>
</feature>